<dbReference type="Proteomes" id="UP000887159">
    <property type="component" value="Unassembled WGS sequence"/>
</dbReference>
<sequence length="107" mass="11896">MFHPSSFANPTPLAHTNTSRDVLPKGGTHRLPETTVAKPHLLLGSDPPRLALVISQFTSRSITSHRCLMGFRSNDFTCLRRMPNPARLLSSPCDLWSGIVVREYRVG</sequence>
<feature type="region of interest" description="Disordered" evidence="1">
    <location>
        <begin position="1"/>
        <end position="42"/>
    </location>
</feature>
<keyword evidence="3" id="KW-1185">Reference proteome</keyword>
<dbReference type="EMBL" id="BMAU01021309">
    <property type="protein sequence ID" value="GFY11933.1"/>
    <property type="molecule type" value="Genomic_DNA"/>
</dbReference>
<gene>
    <name evidence="2" type="ORF">TNCV_4974331</name>
</gene>
<reference evidence="2" key="1">
    <citation type="submission" date="2020-08" db="EMBL/GenBank/DDBJ databases">
        <title>Multicomponent nature underlies the extraordinary mechanical properties of spider dragline silk.</title>
        <authorList>
            <person name="Kono N."/>
            <person name="Nakamura H."/>
            <person name="Mori M."/>
            <person name="Yoshida Y."/>
            <person name="Ohtoshi R."/>
            <person name="Malay A.D."/>
            <person name="Moran D.A.P."/>
            <person name="Tomita M."/>
            <person name="Numata K."/>
            <person name="Arakawa K."/>
        </authorList>
    </citation>
    <scope>NUCLEOTIDE SEQUENCE</scope>
</reference>
<evidence type="ECO:0000313" key="2">
    <source>
        <dbReference type="EMBL" id="GFY11933.1"/>
    </source>
</evidence>
<proteinExistence type="predicted"/>
<evidence type="ECO:0000313" key="3">
    <source>
        <dbReference type="Proteomes" id="UP000887159"/>
    </source>
</evidence>
<accession>A0A8X6VL67</accession>
<organism evidence="2 3">
    <name type="scientific">Trichonephila clavipes</name>
    <name type="common">Golden silk orbweaver</name>
    <name type="synonym">Nephila clavipes</name>
    <dbReference type="NCBI Taxonomy" id="2585209"/>
    <lineage>
        <taxon>Eukaryota</taxon>
        <taxon>Metazoa</taxon>
        <taxon>Ecdysozoa</taxon>
        <taxon>Arthropoda</taxon>
        <taxon>Chelicerata</taxon>
        <taxon>Arachnida</taxon>
        <taxon>Araneae</taxon>
        <taxon>Araneomorphae</taxon>
        <taxon>Entelegynae</taxon>
        <taxon>Araneoidea</taxon>
        <taxon>Nephilidae</taxon>
        <taxon>Trichonephila</taxon>
    </lineage>
</organism>
<evidence type="ECO:0000256" key="1">
    <source>
        <dbReference type="SAM" id="MobiDB-lite"/>
    </source>
</evidence>
<protein>
    <submittedName>
        <fullName evidence="2">Uncharacterized protein</fullName>
    </submittedName>
</protein>
<dbReference type="AlphaFoldDB" id="A0A8X6VL67"/>
<name>A0A8X6VL67_TRICX</name>
<feature type="compositionally biased region" description="Polar residues" evidence="1">
    <location>
        <begin position="1"/>
        <end position="20"/>
    </location>
</feature>
<comment type="caution">
    <text evidence="2">The sequence shown here is derived from an EMBL/GenBank/DDBJ whole genome shotgun (WGS) entry which is preliminary data.</text>
</comment>